<dbReference type="EMBL" id="GBRH01263484">
    <property type="protein sequence ID" value="JAD34411.1"/>
    <property type="molecule type" value="Transcribed_RNA"/>
</dbReference>
<evidence type="ECO:0000256" key="1">
    <source>
        <dbReference type="SAM" id="MobiDB-lite"/>
    </source>
</evidence>
<feature type="region of interest" description="Disordered" evidence="1">
    <location>
        <begin position="1"/>
        <end position="37"/>
    </location>
</feature>
<evidence type="ECO:0000313" key="2">
    <source>
        <dbReference type="EMBL" id="JAD34411.1"/>
    </source>
</evidence>
<protein>
    <submittedName>
        <fullName evidence="2">Uncharacterized protein</fullName>
    </submittedName>
</protein>
<organism evidence="2">
    <name type="scientific">Arundo donax</name>
    <name type="common">Giant reed</name>
    <name type="synonym">Donax arundinaceus</name>
    <dbReference type="NCBI Taxonomy" id="35708"/>
    <lineage>
        <taxon>Eukaryota</taxon>
        <taxon>Viridiplantae</taxon>
        <taxon>Streptophyta</taxon>
        <taxon>Embryophyta</taxon>
        <taxon>Tracheophyta</taxon>
        <taxon>Spermatophyta</taxon>
        <taxon>Magnoliopsida</taxon>
        <taxon>Liliopsida</taxon>
        <taxon>Poales</taxon>
        <taxon>Poaceae</taxon>
        <taxon>PACMAD clade</taxon>
        <taxon>Arundinoideae</taxon>
        <taxon>Arundineae</taxon>
        <taxon>Arundo</taxon>
    </lineage>
</organism>
<feature type="compositionally biased region" description="Basic and acidic residues" evidence="1">
    <location>
        <begin position="7"/>
        <end position="18"/>
    </location>
</feature>
<dbReference type="AlphaFoldDB" id="A0A0A8Z6H9"/>
<accession>A0A0A8Z6H9</accession>
<sequence length="37" mass="4226">MLVLHSRSMDSKLVHQHDLGPSTITTTNPRCQRHQTV</sequence>
<proteinExistence type="predicted"/>
<reference evidence="2" key="1">
    <citation type="submission" date="2014-09" db="EMBL/GenBank/DDBJ databases">
        <authorList>
            <person name="Magalhaes I.L.F."/>
            <person name="Oliveira U."/>
            <person name="Santos F.R."/>
            <person name="Vidigal T.H.D.A."/>
            <person name="Brescovit A.D."/>
            <person name="Santos A.J."/>
        </authorList>
    </citation>
    <scope>NUCLEOTIDE SEQUENCE</scope>
    <source>
        <tissue evidence="2">Shoot tissue taken approximately 20 cm above the soil surface</tissue>
    </source>
</reference>
<reference evidence="2" key="2">
    <citation type="journal article" date="2015" name="Data Brief">
        <title>Shoot transcriptome of the giant reed, Arundo donax.</title>
        <authorList>
            <person name="Barrero R.A."/>
            <person name="Guerrero F.D."/>
            <person name="Moolhuijzen P."/>
            <person name="Goolsby J.A."/>
            <person name="Tidwell J."/>
            <person name="Bellgard S.E."/>
            <person name="Bellgard M.I."/>
        </authorList>
    </citation>
    <scope>NUCLEOTIDE SEQUENCE</scope>
    <source>
        <tissue evidence="2">Shoot tissue taken approximately 20 cm above the soil surface</tissue>
    </source>
</reference>
<name>A0A0A8Z6H9_ARUDO</name>